<feature type="transmembrane region" description="Helical" evidence="3">
    <location>
        <begin position="303"/>
        <end position="322"/>
    </location>
</feature>
<dbReference type="InterPro" id="IPR011623">
    <property type="entry name" value="7TMR_DISM_rcpt_extracell_dom1"/>
</dbReference>
<dbReference type="Gene3D" id="3.30.70.270">
    <property type="match status" value="1"/>
</dbReference>
<feature type="transmembrane region" description="Helical" evidence="3">
    <location>
        <begin position="245"/>
        <end position="266"/>
    </location>
</feature>
<dbReference type="PANTHER" id="PTHR45138:SF9">
    <property type="entry name" value="DIGUANYLATE CYCLASE DGCM-RELATED"/>
    <property type="match status" value="1"/>
</dbReference>
<comment type="caution">
    <text evidence="5">The sequence shown here is derived from an EMBL/GenBank/DDBJ whole genome shotgun (WGS) entry which is preliminary data.</text>
</comment>
<dbReference type="InterPro" id="IPR029787">
    <property type="entry name" value="Nucleotide_cyclase"/>
</dbReference>
<dbReference type="GO" id="GO:0052621">
    <property type="term" value="F:diguanylate cyclase activity"/>
    <property type="evidence" value="ECO:0007669"/>
    <property type="project" value="UniProtKB-EC"/>
</dbReference>
<keyword evidence="3" id="KW-0812">Transmembrane</keyword>
<feature type="domain" description="GGDEF" evidence="4">
    <location>
        <begin position="423"/>
        <end position="556"/>
    </location>
</feature>
<dbReference type="Gene3D" id="2.60.40.2380">
    <property type="match status" value="1"/>
</dbReference>
<keyword evidence="3" id="KW-0472">Membrane</keyword>
<evidence type="ECO:0000313" key="5">
    <source>
        <dbReference type="EMBL" id="MEM5948159.1"/>
    </source>
</evidence>
<evidence type="ECO:0000259" key="4">
    <source>
        <dbReference type="PROSITE" id="PS50887"/>
    </source>
</evidence>
<dbReference type="InterPro" id="IPR043128">
    <property type="entry name" value="Rev_trsase/Diguanyl_cyclase"/>
</dbReference>
<dbReference type="NCBIfam" id="TIGR00254">
    <property type="entry name" value="GGDEF"/>
    <property type="match status" value="1"/>
</dbReference>
<comment type="catalytic activity">
    <reaction evidence="2">
        <text>2 GTP = 3',3'-c-di-GMP + 2 diphosphate</text>
        <dbReference type="Rhea" id="RHEA:24898"/>
        <dbReference type="ChEBI" id="CHEBI:33019"/>
        <dbReference type="ChEBI" id="CHEBI:37565"/>
        <dbReference type="ChEBI" id="CHEBI:58805"/>
        <dbReference type="EC" id="2.7.7.65"/>
    </reaction>
</comment>
<feature type="transmembrane region" description="Helical" evidence="3">
    <location>
        <begin position="183"/>
        <end position="204"/>
    </location>
</feature>
<dbReference type="InterPro" id="IPR011622">
    <property type="entry name" value="7TMR_DISM_rcpt_extracell_dom2"/>
</dbReference>
<feature type="transmembrane region" description="Helical" evidence="3">
    <location>
        <begin position="211"/>
        <end position="233"/>
    </location>
</feature>
<dbReference type="EC" id="2.7.7.65" evidence="1"/>
<dbReference type="Proteomes" id="UP001466331">
    <property type="component" value="Unassembled WGS sequence"/>
</dbReference>
<dbReference type="InterPro" id="IPR000160">
    <property type="entry name" value="GGDEF_dom"/>
</dbReference>
<keyword evidence="5" id="KW-0808">Transferase</keyword>
<organism evidence="5 6">
    <name type="scientific">Rarispira pelagica</name>
    <dbReference type="NCBI Taxonomy" id="3141764"/>
    <lineage>
        <taxon>Bacteria</taxon>
        <taxon>Pseudomonadati</taxon>
        <taxon>Spirochaetota</taxon>
        <taxon>Spirochaetia</taxon>
        <taxon>Winmispirales</taxon>
        <taxon>Winmispiraceae</taxon>
        <taxon>Rarispira</taxon>
    </lineage>
</organism>
<reference evidence="5 6" key="1">
    <citation type="submission" date="2024-03" db="EMBL/GenBank/DDBJ databases">
        <title>Ignisphaera cupida sp. nov., a hyperthermophilic hydrolytic archaeon from a hot spring of Kamchatka, and proposal of Ignisphaeraceae fam. nov.</title>
        <authorList>
            <person name="Podosokorskaya O.A."/>
            <person name="Elcheninov A.G."/>
            <person name="Maltseva A.I."/>
            <person name="Zayulina K.S."/>
            <person name="Novikov A."/>
            <person name="Merkel A.Y."/>
        </authorList>
    </citation>
    <scope>NUCLEOTIDE SEQUENCE [LARGE SCALE GENOMIC DNA]</scope>
    <source>
        <strain evidence="5 6">38H-sp</strain>
    </source>
</reference>
<dbReference type="Pfam" id="PF00990">
    <property type="entry name" value="GGDEF"/>
    <property type="match status" value="1"/>
</dbReference>
<evidence type="ECO:0000313" key="6">
    <source>
        <dbReference type="Proteomes" id="UP001466331"/>
    </source>
</evidence>
<evidence type="ECO:0000256" key="2">
    <source>
        <dbReference type="ARBA" id="ARBA00034247"/>
    </source>
</evidence>
<dbReference type="Pfam" id="PF07696">
    <property type="entry name" value="7TMR-DISMED2"/>
    <property type="match status" value="1"/>
</dbReference>
<dbReference type="CDD" id="cd01949">
    <property type="entry name" value="GGDEF"/>
    <property type="match status" value="1"/>
</dbReference>
<dbReference type="SMART" id="SM00267">
    <property type="entry name" value="GGDEF"/>
    <property type="match status" value="1"/>
</dbReference>
<evidence type="ECO:0000256" key="1">
    <source>
        <dbReference type="ARBA" id="ARBA00012528"/>
    </source>
</evidence>
<accession>A0ABU9UBW4</accession>
<proteinExistence type="predicted"/>
<keyword evidence="3" id="KW-1133">Transmembrane helix</keyword>
<evidence type="ECO:0000256" key="3">
    <source>
        <dbReference type="SAM" id="Phobius"/>
    </source>
</evidence>
<dbReference type="InterPro" id="IPR050469">
    <property type="entry name" value="Diguanylate_Cyclase"/>
</dbReference>
<dbReference type="EMBL" id="JBCHKQ010000002">
    <property type="protein sequence ID" value="MEM5948159.1"/>
    <property type="molecule type" value="Genomic_DNA"/>
</dbReference>
<feature type="transmembrane region" description="Helical" evidence="3">
    <location>
        <begin position="334"/>
        <end position="357"/>
    </location>
</feature>
<dbReference type="RefSeq" id="WP_420069605.1">
    <property type="nucleotide sequence ID" value="NZ_JBCHKQ010000002.1"/>
</dbReference>
<name>A0ABU9UBW4_9SPIR</name>
<keyword evidence="6" id="KW-1185">Reference proteome</keyword>
<sequence length="556" mass="63470">MHKKLIFLISTIFCYTLFAEPIVLSSQEKIGIPYNSIQMYFAGDKDLSIYDIIDGEKNRYIDFTYADKSSYGFNDSYIWLKIDIDTKASFDRKWLLEVDYPLLDFVSMYLISKDKVIDFDYISDRKPFRNRTYQYRNPVFSLGVLPTGHYTVYLKIKTRGTLRFPLYLWRENILFDYSARINLVYGMYMGLLLLLFVIIIIFYANYKLRHFVFFNIFIICAFVFNSIQDGFLFILLSPETTSWKYYFYIISGTIGLMAFSSFMYDFLSPGRLRLMLRYLYYVVYGWGFFTIVSLLFLPVSLSLILFAILGVLFVVPNLISMVSSIAAGDRAGGFALTGFVFFIVGIAVFALRGFGLMPSNVLTLHTKEIGIILLVFVITLGIVDHFNNFRLQSIVDDLTGLYNRRYFFNTAGPVIDRCIALGAPVSFMILDLDHFKNINDNYGHAVGDTALVGFSSALSSLLRKTDIAARIGGEEFAILLPYTDQDDALAIANRIREKIELLSINIDKMSVDFTVSIGVASLSGNINSLDSLIKAADKALYMAKHKGRNKVVSYYD</sequence>
<dbReference type="PROSITE" id="PS50887">
    <property type="entry name" value="GGDEF"/>
    <property type="match status" value="1"/>
</dbReference>
<dbReference type="PANTHER" id="PTHR45138">
    <property type="entry name" value="REGULATORY COMPONENTS OF SENSORY TRANSDUCTION SYSTEM"/>
    <property type="match status" value="1"/>
</dbReference>
<feature type="transmembrane region" description="Helical" evidence="3">
    <location>
        <begin position="369"/>
        <end position="386"/>
    </location>
</feature>
<keyword evidence="5" id="KW-0548">Nucleotidyltransferase</keyword>
<dbReference type="SUPFAM" id="SSF55073">
    <property type="entry name" value="Nucleotide cyclase"/>
    <property type="match status" value="1"/>
</dbReference>
<protein>
    <recommendedName>
        <fullName evidence="1">diguanylate cyclase</fullName>
        <ecNumber evidence="1">2.7.7.65</ecNumber>
    </recommendedName>
</protein>
<dbReference type="Pfam" id="PF07695">
    <property type="entry name" value="7TMR-DISM_7TM"/>
    <property type="match status" value="1"/>
</dbReference>
<feature type="transmembrane region" description="Helical" evidence="3">
    <location>
        <begin position="278"/>
        <end position="297"/>
    </location>
</feature>
<gene>
    <name evidence="5" type="ORF">WKV44_06355</name>
</gene>